<feature type="transmembrane region" description="Helical" evidence="7">
    <location>
        <begin position="348"/>
        <end position="369"/>
    </location>
</feature>
<feature type="transmembrane region" description="Helical" evidence="7">
    <location>
        <begin position="406"/>
        <end position="425"/>
    </location>
</feature>
<feature type="transmembrane region" description="Helical" evidence="7">
    <location>
        <begin position="469"/>
        <end position="497"/>
    </location>
</feature>
<dbReference type="Proteomes" id="UP000019118">
    <property type="component" value="Unassembled WGS sequence"/>
</dbReference>
<dbReference type="KEGG" id="dpa:109535669"/>
<evidence type="ECO:0000256" key="1">
    <source>
        <dbReference type="ARBA" id="ARBA00004141"/>
    </source>
</evidence>
<dbReference type="PANTHER" id="PTHR31102">
    <property type="match status" value="1"/>
</dbReference>
<name>A0AAR5P8H0_DENPD</name>
<feature type="transmembrane region" description="Helical" evidence="7">
    <location>
        <begin position="193"/>
        <end position="210"/>
    </location>
</feature>
<evidence type="ECO:0000313" key="9">
    <source>
        <dbReference type="EnsemblMetazoa" id="XP_019757157.1"/>
    </source>
</evidence>
<keyword evidence="10" id="KW-1185">Reference proteome</keyword>
<dbReference type="GO" id="GO:0016020">
    <property type="term" value="C:membrane"/>
    <property type="evidence" value="ECO:0007669"/>
    <property type="project" value="UniProtKB-SubCell"/>
</dbReference>
<feature type="transmembrane region" description="Helical" evidence="7">
    <location>
        <begin position="313"/>
        <end position="336"/>
    </location>
</feature>
<dbReference type="GO" id="GO:0015297">
    <property type="term" value="F:antiporter activity"/>
    <property type="evidence" value="ECO:0007669"/>
    <property type="project" value="InterPro"/>
</dbReference>
<keyword evidence="5 7" id="KW-0472">Membrane</keyword>
<dbReference type="AlphaFoldDB" id="A0AAR5P8H0"/>
<dbReference type="InterPro" id="IPR051843">
    <property type="entry name" value="CPA1_transporter"/>
</dbReference>
<proteinExistence type="inferred from homology"/>
<sequence length="626" mass="68419">MYVCASLYNSSYNYGANMSTNLYNVAEKNDYRNSYDNPIATITCLNGMNNMDQVPENDMNGTEKTDINKLTRSLSKVSTASQKSKTRFSDNGDDNPRSWWYAFCLKCRSKESTPETWEPKYWSFLCPFPYCPHYRDFSRFLALIIIGVVSWCILYTIAGDIAAPPNGQLFQLLILVLAAKFGGWLISLTNLPGLIGMLFVGMVMQNLHVVNIDDTFNHITKHLRRIALVIILTRAGLDLDPSALRRLKWSVLKLGLGPWFVESVVVAIMSKFCLNIPWDYSFALGAVVAAVSPAVTVVCLIRLRSKGFGVAKGIPTLIIAIAGIDDAVSVAVFGIIEGAMFSVGSLTSVILQAPISIVGGIGFGLFWGILCRYTPERNDPYVAPLRILLLLVGCSISVFGSETLGYSGAGPLGCVTAAFTALVVWSKQGWDIEKNPASEGFEILWMFFEPILFSVTGAQIKFSELDGNILLMGLGILVASSLIRIASTAVLGIGCGLNLKEKFFTSLALMAKATVQAALGPVILGAITDRTSEEHIYANKVMMVCILSIMLTAPISAILMTILGPRLLTRTNTPFKANSLRTSHRASVRSLRDLVVAPEKHAAIMEEGKENDLPRNNQGEIDKTKM</sequence>
<evidence type="ECO:0000313" key="10">
    <source>
        <dbReference type="Proteomes" id="UP000019118"/>
    </source>
</evidence>
<evidence type="ECO:0000259" key="8">
    <source>
        <dbReference type="Pfam" id="PF00999"/>
    </source>
</evidence>
<feature type="transmembrane region" description="Helical" evidence="7">
    <location>
        <begin position="381"/>
        <end position="400"/>
    </location>
</feature>
<dbReference type="GO" id="GO:1902600">
    <property type="term" value="P:proton transmembrane transport"/>
    <property type="evidence" value="ECO:0007669"/>
    <property type="project" value="InterPro"/>
</dbReference>
<feature type="region of interest" description="Disordered" evidence="6">
    <location>
        <begin position="606"/>
        <end position="626"/>
    </location>
</feature>
<evidence type="ECO:0000256" key="5">
    <source>
        <dbReference type="ARBA" id="ARBA00023136"/>
    </source>
</evidence>
<keyword evidence="4 7" id="KW-1133">Transmembrane helix</keyword>
<evidence type="ECO:0000256" key="6">
    <source>
        <dbReference type="SAM" id="MobiDB-lite"/>
    </source>
</evidence>
<feature type="transmembrane region" description="Helical" evidence="7">
    <location>
        <begin position="540"/>
        <end position="563"/>
    </location>
</feature>
<evidence type="ECO:0000256" key="7">
    <source>
        <dbReference type="SAM" id="Phobius"/>
    </source>
</evidence>
<comment type="subcellular location">
    <subcellularLocation>
        <location evidence="1">Membrane</location>
        <topology evidence="1">Multi-pass membrane protein</topology>
    </subcellularLocation>
</comment>
<dbReference type="InterPro" id="IPR038770">
    <property type="entry name" value="Na+/solute_symporter_sf"/>
</dbReference>
<dbReference type="Gene3D" id="1.20.1530.20">
    <property type="match status" value="1"/>
</dbReference>
<dbReference type="Pfam" id="PF00999">
    <property type="entry name" value="Na_H_Exchanger"/>
    <property type="match status" value="1"/>
</dbReference>
<protein>
    <recommendedName>
        <fullName evidence="8">Cation/H+ exchanger transmembrane domain-containing protein</fullName>
    </recommendedName>
</protein>
<dbReference type="InterPro" id="IPR006153">
    <property type="entry name" value="Cation/H_exchanger_TM"/>
</dbReference>
<dbReference type="GeneID" id="109535669"/>
<evidence type="ECO:0000256" key="2">
    <source>
        <dbReference type="ARBA" id="ARBA00007367"/>
    </source>
</evidence>
<reference evidence="9" key="2">
    <citation type="submission" date="2024-08" db="UniProtKB">
        <authorList>
            <consortium name="EnsemblMetazoa"/>
        </authorList>
    </citation>
    <scope>IDENTIFICATION</scope>
</reference>
<evidence type="ECO:0000256" key="3">
    <source>
        <dbReference type="ARBA" id="ARBA00022692"/>
    </source>
</evidence>
<accession>A0AAR5P8H0</accession>
<evidence type="ECO:0000256" key="4">
    <source>
        <dbReference type="ARBA" id="ARBA00022989"/>
    </source>
</evidence>
<dbReference type="EnsemblMetazoa" id="XM_019901598.1">
    <property type="protein sequence ID" value="XP_019757157.1"/>
    <property type="gene ID" value="LOC109535669"/>
</dbReference>
<feature type="transmembrane region" description="Helical" evidence="7">
    <location>
        <begin position="282"/>
        <end position="301"/>
    </location>
</feature>
<keyword evidence="3 7" id="KW-0812">Transmembrane</keyword>
<reference evidence="10" key="1">
    <citation type="journal article" date="2013" name="Genome Biol.">
        <title>Draft genome of the mountain pine beetle, Dendroctonus ponderosae Hopkins, a major forest pest.</title>
        <authorList>
            <person name="Keeling C.I."/>
            <person name="Yuen M.M."/>
            <person name="Liao N.Y."/>
            <person name="Docking T.R."/>
            <person name="Chan S.K."/>
            <person name="Taylor G.A."/>
            <person name="Palmquist D.L."/>
            <person name="Jackman S.D."/>
            <person name="Nguyen A."/>
            <person name="Li M."/>
            <person name="Henderson H."/>
            <person name="Janes J.K."/>
            <person name="Zhao Y."/>
            <person name="Pandoh P."/>
            <person name="Moore R."/>
            <person name="Sperling F.A."/>
            <person name="Huber D.P."/>
            <person name="Birol I."/>
            <person name="Jones S.J."/>
            <person name="Bohlmann J."/>
        </authorList>
    </citation>
    <scope>NUCLEOTIDE SEQUENCE</scope>
</reference>
<feature type="transmembrane region" description="Helical" evidence="7">
    <location>
        <begin position="509"/>
        <end position="528"/>
    </location>
</feature>
<comment type="similarity">
    <text evidence="2">Belongs to the monovalent cation:proton antiporter 1 (CPA1) transporter (TC 2.A.36) family.</text>
</comment>
<dbReference type="RefSeq" id="XP_019757157.1">
    <property type="nucleotide sequence ID" value="XM_019901598.2"/>
</dbReference>
<feature type="transmembrane region" description="Helical" evidence="7">
    <location>
        <begin position="140"/>
        <end position="157"/>
    </location>
</feature>
<organism evidence="9 10">
    <name type="scientific">Dendroctonus ponderosae</name>
    <name type="common">Mountain pine beetle</name>
    <dbReference type="NCBI Taxonomy" id="77166"/>
    <lineage>
        <taxon>Eukaryota</taxon>
        <taxon>Metazoa</taxon>
        <taxon>Ecdysozoa</taxon>
        <taxon>Arthropoda</taxon>
        <taxon>Hexapoda</taxon>
        <taxon>Insecta</taxon>
        <taxon>Pterygota</taxon>
        <taxon>Neoptera</taxon>
        <taxon>Endopterygota</taxon>
        <taxon>Coleoptera</taxon>
        <taxon>Polyphaga</taxon>
        <taxon>Cucujiformia</taxon>
        <taxon>Curculionidae</taxon>
        <taxon>Scolytinae</taxon>
        <taxon>Dendroctonus</taxon>
    </lineage>
</organism>
<feature type="domain" description="Cation/H+ exchanger transmembrane" evidence="8">
    <location>
        <begin position="177"/>
        <end position="559"/>
    </location>
</feature>
<feature type="transmembrane region" description="Helical" evidence="7">
    <location>
        <begin position="251"/>
        <end position="270"/>
    </location>
</feature>
<dbReference type="PANTHER" id="PTHR31102:SF1">
    <property type="entry name" value="CATION_H+ EXCHANGER DOMAIN-CONTAINING PROTEIN"/>
    <property type="match status" value="1"/>
</dbReference>